<dbReference type="SUPFAM" id="SSF52540">
    <property type="entry name" value="P-loop containing nucleoside triphosphate hydrolases"/>
    <property type="match status" value="1"/>
</dbReference>
<dbReference type="OrthoDB" id="9984778at2759"/>
<dbReference type="InterPro" id="IPR030381">
    <property type="entry name" value="G_DYNAMIN_dom"/>
</dbReference>
<keyword evidence="3" id="KW-0547">Nucleotide-binding</keyword>
<dbReference type="InterPro" id="IPR027417">
    <property type="entry name" value="P-loop_NTPase"/>
</dbReference>
<keyword evidence="16" id="KW-1185">Reference proteome</keyword>
<dbReference type="PANTHER" id="PTHR10465">
    <property type="entry name" value="TRANSMEMBRANE GTPASE FZO1"/>
    <property type="match status" value="1"/>
</dbReference>
<dbReference type="FunCoup" id="G8YKH6">
    <property type="interactions" value="160"/>
</dbReference>
<comment type="catalytic activity">
    <reaction evidence="11">
        <text>GTP + H2O = GDP + phosphate + H(+)</text>
        <dbReference type="Rhea" id="RHEA:19669"/>
        <dbReference type="ChEBI" id="CHEBI:15377"/>
        <dbReference type="ChEBI" id="CHEBI:15378"/>
        <dbReference type="ChEBI" id="CHEBI:37565"/>
        <dbReference type="ChEBI" id="CHEBI:43474"/>
        <dbReference type="ChEBI" id="CHEBI:58189"/>
    </reaction>
</comment>
<dbReference type="eggNOG" id="KOG0448">
    <property type="taxonomic scope" value="Eukaryota"/>
</dbReference>
<feature type="domain" description="Dynamin-type G" evidence="13">
    <location>
        <begin position="229"/>
        <end position="520"/>
    </location>
</feature>
<feature type="region of interest" description="Disordered" evidence="12">
    <location>
        <begin position="447"/>
        <end position="477"/>
    </location>
</feature>
<dbReference type="PANTHER" id="PTHR10465:SF0">
    <property type="entry name" value="SARCALUMENIN"/>
    <property type="match status" value="1"/>
</dbReference>
<evidence type="ECO:0000313" key="15">
    <source>
        <dbReference type="EMBL" id="CCE80821.1"/>
    </source>
</evidence>
<evidence type="ECO:0000256" key="9">
    <source>
        <dbReference type="ARBA" id="ARBA00023134"/>
    </source>
</evidence>
<comment type="subcellular location">
    <subcellularLocation>
        <location evidence="1">Mitochondrion outer membrane</location>
        <topology evidence="1">Multi-pass membrane protein</topology>
    </subcellularLocation>
</comment>
<dbReference type="HOGENOM" id="CLU_011752_0_0_1"/>
<dbReference type="GO" id="GO:0005741">
    <property type="term" value="C:mitochondrial outer membrane"/>
    <property type="evidence" value="ECO:0007669"/>
    <property type="project" value="UniProtKB-SubCell"/>
</dbReference>
<evidence type="ECO:0000256" key="11">
    <source>
        <dbReference type="ARBA" id="ARBA00048548"/>
    </source>
</evidence>
<evidence type="ECO:0000256" key="4">
    <source>
        <dbReference type="ARBA" id="ARBA00022787"/>
    </source>
</evidence>
<keyword evidence="7" id="KW-0175">Coiled coil</keyword>
<dbReference type="GO" id="GO:0003924">
    <property type="term" value="F:GTPase activity"/>
    <property type="evidence" value="ECO:0007669"/>
    <property type="project" value="InterPro"/>
</dbReference>
<keyword evidence="9" id="KW-0342">GTP-binding</keyword>
<evidence type="ECO:0000256" key="10">
    <source>
        <dbReference type="ARBA" id="ARBA00023136"/>
    </source>
</evidence>
<keyword evidence="10" id="KW-0472">Membrane</keyword>
<keyword evidence="6" id="KW-1133">Transmembrane helix</keyword>
<dbReference type="GO" id="GO:0005525">
    <property type="term" value="F:GTP binding"/>
    <property type="evidence" value="ECO:0007669"/>
    <property type="project" value="UniProtKB-KW"/>
</dbReference>
<feature type="region of interest" description="Disordered" evidence="12">
    <location>
        <begin position="30"/>
        <end position="83"/>
    </location>
</feature>
<evidence type="ECO:0000256" key="12">
    <source>
        <dbReference type="SAM" id="MobiDB-lite"/>
    </source>
</evidence>
<dbReference type="GO" id="GO:0051646">
    <property type="term" value="P:mitochondrion localization"/>
    <property type="evidence" value="ECO:0007669"/>
    <property type="project" value="TreeGrafter"/>
</dbReference>
<dbReference type="Proteomes" id="UP000005222">
    <property type="component" value="Chromosome G"/>
</dbReference>
<dbReference type="Pfam" id="PF00350">
    <property type="entry name" value="Dynamin_N"/>
    <property type="match status" value="1"/>
</dbReference>
<dbReference type="AlphaFoldDB" id="G8YKH6"/>
<keyword evidence="5" id="KW-0378">Hydrolase</keyword>
<dbReference type="InterPro" id="IPR045063">
    <property type="entry name" value="Dynamin_N"/>
</dbReference>
<protein>
    <submittedName>
        <fullName evidence="14">Piso0_003153 protein</fullName>
    </submittedName>
</protein>
<evidence type="ECO:0000256" key="7">
    <source>
        <dbReference type="ARBA" id="ARBA00023054"/>
    </source>
</evidence>
<evidence type="ECO:0000256" key="3">
    <source>
        <dbReference type="ARBA" id="ARBA00022741"/>
    </source>
</evidence>
<evidence type="ECO:0000256" key="2">
    <source>
        <dbReference type="ARBA" id="ARBA00022692"/>
    </source>
</evidence>
<dbReference type="Gene3D" id="3.40.50.300">
    <property type="entry name" value="P-loop containing nucleotide triphosphate hydrolases"/>
    <property type="match status" value="1"/>
</dbReference>
<reference evidence="14" key="1">
    <citation type="submission" date="2011-10" db="EMBL/GenBank/DDBJ databases">
        <authorList>
            <person name="Genoscope - CEA"/>
        </authorList>
    </citation>
    <scope>NUCLEOTIDE SEQUENCE</scope>
</reference>
<sequence>MNDLIIWLSGTNLHDLLWVEFKANMSFGENKRDIPEDGDEEKTVVGDGSDPMSLVYSQQEGSLSREGTLVDGNGGSGSSSLDKFKKKRLNTSVQQLRYNENKISLDRAIVEAIESLYDISSENKHRPIYYPAEAEDDSSLLLNSSKAHIALVRSNQNLSEKSVDKAKISKDIDETPELKVLRLNIKLGHSNTSNGDLIGSLDKSSIAAILEQKLNQQVRYLTNLKDRIDDTSSKVFVTGDLNAGKSTFCNALLRRKILPEDQQPCTAVFCEVIDANKENKGVEEVHAIFIDKEYDVNDESTYEIHELKDLENLVYECDKYKLIKVYVLDGRSFHESLLHNGVIDIRLIDAPGLNMDSYQTTQVFSRQEEIDLVVFVVNSENHFTLSAKEFIAAAAAEKRYVFIVANKFDNIKDKERCSSKILEQVKGLTPETHKNANEFVHFISSSDALERNGGGGGDDGGDGGDDGPNNDNDRGYPDFDNLEASLRKFVLEKRAISKLFPAKNYLINLLSDLEALASLNQKIYLNEIKKRTQDLEKQILPKYENALRDSSKINDQTNALTEKVCSDVYDFTRNEILDTVNNFGDSQVLPYMGLQYVYEYARSTQQVMINTIVSAVEKSEGYAKERTADGVDKIIKYGQSFLSEDFLNDKVFKSDLMFSRKHDMLKKNLSTSIEVSDFFDPSWESCLMWLGVPEGLVNSSKKQLEEFNPVNLLTSFTRSTSAIRDNIPRQVTLHTIYSSTKLLTAGALIRKVYSMSFIFSPSTLKRISGPLVLGVVGFSVFYLINDIPNAYPRKQARKLKKKIVELDYVHLNADRIAKGCRSVLNYPSRQVLTSLQTSIDKTIGVKQELEESIKESEAGYRYFKSFYDRIGIQKRTVEAIDLESLNNVD</sequence>
<keyword evidence="4" id="KW-1000">Mitochondrion outer membrane</keyword>
<dbReference type="Proteomes" id="UP000005222">
    <property type="component" value="Chromosome H"/>
</dbReference>
<dbReference type="InParanoid" id="G8YKH6"/>
<evidence type="ECO:0000256" key="6">
    <source>
        <dbReference type="ARBA" id="ARBA00022989"/>
    </source>
</evidence>
<gene>
    <name evidence="14" type="primary">Piso0_003153</name>
    <name evidence="14" type="ORF">GNLVRS01_PISO0G06056g</name>
    <name evidence="15" type="ORF">GNLVRS01_PISO0H06057g</name>
</gene>
<evidence type="ECO:0000256" key="1">
    <source>
        <dbReference type="ARBA" id="ARBA00004374"/>
    </source>
</evidence>
<proteinExistence type="predicted"/>
<dbReference type="EMBL" id="FO082052">
    <property type="protein sequence ID" value="CCE80821.1"/>
    <property type="molecule type" value="Genomic_DNA"/>
</dbReference>
<evidence type="ECO:0000256" key="8">
    <source>
        <dbReference type="ARBA" id="ARBA00023128"/>
    </source>
</evidence>
<reference evidence="16" key="2">
    <citation type="journal article" date="2012" name="G3 (Bethesda)">
        <title>Pichia sorbitophila, an interspecies yeast hybrid reveals early steps of genome resolution following polyploidization.</title>
        <authorList>
            <person name="Leh Louis V."/>
            <person name="Despons L."/>
            <person name="Friedrich A."/>
            <person name="Martin T."/>
            <person name="Durrens P."/>
            <person name="Casaregola S."/>
            <person name="Neuveglise C."/>
            <person name="Fairhead C."/>
            <person name="Marck C."/>
            <person name="Cruz J.A."/>
            <person name="Straub M.L."/>
            <person name="Kugler V."/>
            <person name="Sacerdot C."/>
            <person name="Uzunov Z."/>
            <person name="Thierry A."/>
            <person name="Weiss S."/>
            <person name="Bleykasten C."/>
            <person name="De Montigny J."/>
            <person name="Jacques N."/>
            <person name="Jung P."/>
            <person name="Lemaire M."/>
            <person name="Mallet S."/>
            <person name="Morel G."/>
            <person name="Richard G.F."/>
            <person name="Sarkar A."/>
            <person name="Savel G."/>
            <person name="Schacherer J."/>
            <person name="Seret M.L."/>
            <person name="Talla E."/>
            <person name="Samson G."/>
            <person name="Jubin C."/>
            <person name="Poulain J."/>
            <person name="Vacherie B."/>
            <person name="Barbe V."/>
            <person name="Pelletier E."/>
            <person name="Sherman D.J."/>
            <person name="Westhof E."/>
            <person name="Weissenbach J."/>
            <person name="Baret P.V."/>
            <person name="Wincker P."/>
            <person name="Gaillardin C."/>
            <person name="Dujon B."/>
            <person name="Souciet J.L."/>
        </authorList>
    </citation>
    <scope>NUCLEOTIDE SEQUENCE [LARGE SCALE GENOMIC DNA]</scope>
    <source>
        <strain evidence="16">ATCC MYA-4447 / BCRC 22081 / CBS 7064 / NBRC 10061 / NRRL Y-12695</strain>
    </source>
</reference>
<evidence type="ECO:0000259" key="13">
    <source>
        <dbReference type="PROSITE" id="PS51718"/>
    </source>
</evidence>
<accession>G8YKH6</accession>
<evidence type="ECO:0000256" key="5">
    <source>
        <dbReference type="ARBA" id="ARBA00022801"/>
    </source>
</evidence>
<name>G8YKH6_PICSO</name>
<evidence type="ECO:0000313" key="16">
    <source>
        <dbReference type="Proteomes" id="UP000005222"/>
    </source>
</evidence>
<dbReference type="PROSITE" id="PS51718">
    <property type="entry name" value="G_DYNAMIN_2"/>
    <property type="match status" value="1"/>
</dbReference>
<dbReference type="STRING" id="559304.G8YKH6"/>
<keyword evidence="8" id="KW-0496">Mitochondrion</keyword>
<keyword evidence="2" id="KW-0812">Transmembrane</keyword>
<organism evidence="14 16">
    <name type="scientific">Pichia sorbitophila (strain ATCC MYA-4447 / BCRC 22081 / CBS 7064 / NBRC 10061 / NRRL Y-12695)</name>
    <name type="common">Hybrid yeast</name>
    <dbReference type="NCBI Taxonomy" id="559304"/>
    <lineage>
        <taxon>Eukaryota</taxon>
        <taxon>Fungi</taxon>
        <taxon>Dikarya</taxon>
        <taxon>Ascomycota</taxon>
        <taxon>Saccharomycotina</taxon>
        <taxon>Pichiomycetes</taxon>
        <taxon>Debaryomycetaceae</taxon>
        <taxon>Millerozyma</taxon>
    </lineage>
</organism>
<evidence type="ECO:0000313" key="14">
    <source>
        <dbReference type="EMBL" id="CCE80056.1"/>
    </source>
</evidence>
<dbReference type="EMBL" id="FO082053">
    <property type="protein sequence ID" value="CCE80056.1"/>
    <property type="molecule type" value="Genomic_DNA"/>
</dbReference>
<dbReference type="GO" id="GO:0008053">
    <property type="term" value="P:mitochondrial fusion"/>
    <property type="evidence" value="ECO:0007669"/>
    <property type="project" value="TreeGrafter"/>
</dbReference>
<dbReference type="InterPro" id="IPR027094">
    <property type="entry name" value="Mitofusin_fam"/>
</dbReference>
<dbReference type="FunFam" id="3.40.50.300:FF:000638">
    <property type="entry name" value="Transmembrane GTPase Fzo1, putative"/>
    <property type="match status" value="1"/>
</dbReference>